<accession>A0A094YQN0</accession>
<evidence type="ECO:0000313" key="2">
    <source>
        <dbReference type="EMBL" id="KGB22939.1"/>
    </source>
</evidence>
<reference evidence="2 3" key="1">
    <citation type="submission" date="2014-06" db="EMBL/GenBank/DDBJ databases">
        <title>Functional and comparative genomic analyses of the Drosophila gut microbiota identify candidate symbiosis factors.</title>
        <authorList>
            <person name="Newell P.D."/>
            <person name="Chaston J.M."/>
            <person name="Douglas A.E."/>
        </authorList>
    </citation>
    <scope>NUCLEOTIDE SEQUENCE [LARGE SCALE GENOMIC DNA]</scope>
    <source>
        <strain evidence="2 3">DmCS_006</strain>
    </source>
</reference>
<keyword evidence="1" id="KW-0472">Membrane</keyword>
<dbReference type="Proteomes" id="UP000029448">
    <property type="component" value="Unassembled WGS sequence"/>
</dbReference>
<sequence length="74" mass="7969">MQRRKGRERVSSSAFFCACGAAQSGRLVFYEAVSASGNGALSSSFKMSVQKGCQISLAALFCFGWSVMWTVSSR</sequence>
<dbReference type="PATRIC" id="fig|104102.7.peg.1788"/>
<protein>
    <submittedName>
        <fullName evidence="2">Uncharacterized protein</fullName>
    </submittedName>
</protein>
<proteinExistence type="predicted"/>
<keyword evidence="3" id="KW-1185">Reference proteome</keyword>
<keyword evidence="1" id="KW-0812">Transmembrane</keyword>
<keyword evidence="1" id="KW-1133">Transmembrane helix</keyword>
<organism evidence="2 3">
    <name type="scientific">Acetobacter tropicalis</name>
    <dbReference type="NCBI Taxonomy" id="104102"/>
    <lineage>
        <taxon>Bacteria</taxon>
        <taxon>Pseudomonadati</taxon>
        <taxon>Pseudomonadota</taxon>
        <taxon>Alphaproteobacteria</taxon>
        <taxon>Acetobacterales</taxon>
        <taxon>Acetobacteraceae</taxon>
        <taxon>Acetobacter</taxon>
    </lineage>
</organism>
<dbReference type="STRING" id="104102.AtDm6_1808"/>
<name>A0A094YQN0_9PROT</name>
<feature type="transmembrane region" description="Helical" evidence="1">
    <location>
        <begin position="48"/>
        <end position="71"/>
    </location>
</feature>
<dbReference type="AlphaFoldDB" id="A0A094YQN0"/>
<dbReference type="EMBL" id="JOKM01000071">
    <property type="protein sequence ID" value="KGB22939.1"/>
    <property type="molecule type" value="Genomic_DNA"/>
</dbReference>
<evidence type="ECO:0000256" key="1">
    <source>
        <dbReference type="SAM" id="Phobius"/>
    </source>
</evidence>
<gene>
    <name evidence="2" type="ORF">AtDm6_1808</name>
</gene>
<comment type="caution">
    <text evidence="2">The sequence shown here is derived from an EMBL/GenBank/DDBJ whole genome shotgun (WGS) entry which is preliminary data.</text>
</comment>
<evidence type="ECO:0000313" key="3">
    <source>
        <dbReference type="Proteomes" id="UP000029448"/>
    </source>
</evidence>